<dbReference type="GO" id="GO:0015450">
    <property type="term" value="F:protein-transporting ATPase activity"/>
    <property type="evidence" value="ECO:0007669"/>
    <property type="project" value="InterPro"/>
</dbReference>
<evidence type="ECO:0000256" key="8">
    <source>
        <dbReference type="ARBA" id="ARBA00023136"/>
    </source>
</evidence>
<evidence type="ECO:0000256" key="12">
    <source>
        <dbReference type="HAMAP-Rule" id="MF_01464"/>
    </source>
</evidence>
<dbReference type="GO" id="GO:0006605">
    <property type="term" value="P:protein targeting"/>
    <property type="evidence" value="ECO:0007669"/>
    <property type="project" value="UniProtKB-UniRule"/>
</dbReference>
<dbReference type="AlphaFoldDB" id="A0A2H0Y0W0"/>
<dbReference type="InterPro" id="IPR022646">
    <property type="entry name" value="SecD/SecF_CS"/>
</dbReference>
<name>A0A2H0Y0W0_UNCSA</name>
<evidence type="ECO:0000259" key="13">
    <source>
        <dbReference type="Pfam" id="PF02355"/>
    </source>
</evidence>
<dbReference type="PANTHER" id="PTHR30081">
    <property type="entry name" value="PROTEIN-EXPORT MEMBRANE PROTEIN SEC"/>
    <property type="match status" value="1"/>
</dbReference>
<dbReference type="FunFam" id="1.20.1640.10:FF:000024">
    <property type="entry name" value="Multifunctional fusion protein"/>
    <property type="match status" value="1"/>
</dbReference>
<comment type="function">
    <text evidence="9 12">Part of the Sec protein translocase complex. Interacts with the SecYEG preprotein conducting channel. SecDF uses the proton motive force (PMF) to complete protein translocation after the ATP-dependent function of SecA.</text>
</comment>
<evidence type="ECO:0000256" key="7">
    <source>
        <dbReference type="ARBA" id="ARBA00023010"/>
    </source>
</evidence>
<dbReference type="HAMAP" id="MF_01464_B">
    <property type="entry name" value="SecF_B"/>
    <property type="match status" value="1"/>
</dbReference>
<keyword evidence="7 12" id="KW-0811">Translocation</keyword>
<comment type="subcellular location">
    <subcellularLocation>
        <location evidence="1 12">Cell membrane</location>
        <topology evidence="1 12">Multi-pass membrane protein</topology>
    </subcellularLocation>
</comment>
<comment type="similarity">
    <text evidence="12">Belongs to the SecD/SecF family. SecF subfamily.</text>
</comment>
<dbReference type="InterPro" id="IPR022813">
    <property type="entry name" value="SecD/SecF_arch_bac"/>
</dbReference>
<dbReference type="Gene3D" id="1.20.1640.10">
    <property type="entry name" value="Multidrug efflux transporter AcrB transmembrane domain"/>
    <property type="match status" value="1"/>
</dbReference>
<keyword evidence="5 12" id="KW-0653">Protein transport</keyword>
<evidence type="ECO:0000256" key="6">
    <source>
        <dbReference type="ARBA" id="ARBA00022989"/>
    </source>
</evidence>
<comment type="similarity">
    <text evidence="11">In the N-terminal section; belongs to the SecD/SecF family. SecD subfamily.</text>
</comment>
<evidence type="ECO:0000256" key="1">
    <source>
        <dbReference type="ARBA" id="ARBA00004651"/>
    </source>
</evidence>
<keyword evidence="4 12" id="KW-0812">Transmembrane</keyword>
<dbReference type="Proteomes" id="UP000231343">
    <property type="component" value="Unassembled WGS sequence"/>
</dbReference>
<dbReference type="Pfam" id="PF07549">
    <property type="entry name" value="Sec_GG"/>
    <property type="match status" value="1"/>
</dbReference>
<feature type="domain" description="Protein export membrane protein SecD/SecF C-terminal" evidence="13">
    <location>
        <begin position="101"/>
        <end position="286"/>
    </location>
</feature>
<comment type="similarity">
    <text evidence="10">In the C-terminal section; belongs to the SecD/SecF family. SecF subfamily.</text>
</comment>
<dbReference type="PRINTS" id="PR01755">
    <property type="entry name" value="SECFTRNLCASE"/>
</dbReference>
<keyword evidence="8 12" id="KW-0472">Membrane</keyword>
<keyword evidence="2 12" id="KW-0813">Transport</keyword>
<evidence type="ECO:0000313" key="14">
    <source>
        <dbReference type="EMBL" id="PIS31131.1"/>
    </source>
</evidence>
<comment type="subunit">
    <text evidence="12">Forms a complex with SecD. Part of the essential Sec protein translocation apparatus which comprises SecA, SecYEG and auxiliary proteins SecDF. Other proteins may also be involved.</text>
</comment>
<feature type="transmembrane region" description="Helical" evidence="12">
    <location>
        <begin position="182"/>
        <end position="202"/>
    </location>
</feature>
<reference evidence="14 15" key="1">
    <citation type="submission" date="2017-09" db="EMBL/GenBank/DDBJ databases">
        <title>Depth-based differentiation of microbial function through sediment-hosted aquifers and enrichment of novel symbionts in the deep terrestrial subsurface.</title>
        <authorList>
            <person name="Probst A.J."/>
            <person name="Ladd B."/>
            <person name="Jarett J.K."/>
            <person name="Geller-Mcgrath D.E."/>
            <person name="Sieber C.M."/>
            <person name="Emerson J.B."/>
            <person name="Anantharaman K."/>
            <person name="Thomas B.C."/>
            <person name="Malmstrom R."/>
            <person name="Stieglmeier M."/>
            <person name="Klingl A."/>
            <person name="Woyke T."/>
            <person name="Ryan C.M."/>
            <person name="Banfield J.F."/>
        </authorList>
    </citation>
    <scope>NUCLEOTIDE SEQUENCE [LARGE SCALE GENOMIC DNA]</scope>
    <source>
        <strain evidence="14">CG08_land_8_20_14_0_20_45_16</strain>
    </source>
</reference>
<dbReference type="GO" id="GO:0043952">
    <property type="term" value="P:protein transport by the Sec complex"/>
    <property type="evidence" value="ECO:0007669"/>
    <property type="project" value="UniProtKB-UniRule"/>
</dbReference>
<proteinExistence type="inferred from homology"/>
<gene>
    <name evidence="12 14" type="primary">secF</name>
    <name evidence="14" type="ORF">COT42_01790</name>
</gene>
<comment type="caution">
    <text evidence="14">The sequence shown here is derived from an EMBL/GenBank/DDBJ whole genome shotgun (WGS) entry which is preliminary data.</text>
</comment>
<dbReference type="InterPro" id="IPR005665">
    <property type="entry name" value="SecF_bac"/>
</dbReference>
<organism evidence="14 15">
    <name type="scientific">Candidatus Saganbacteria bacterium CG08_land_8_20_14_0_20_45_16</name>
    <dbReference type="NCBI Taxonomy" id="2014293"/>
    <lineage>
        <taxon>Bacteria</taxon>
        <taxon>Bacillati</taxon>
        <taxon>Saganbacteria</taxon>
    </lineage>
</organism>
<dbReference type="InterPro" id="IPR048634">
    <property type="entry name" value="SecD_SecF_C"/>
</dbReference>
<dbReference type="SUPFAM" id="SSF82866">
    <property type="entry name" value="Multidrug efflux transporter AcrB transmembrane domain"/>
    <property type="match status" value="1"/>
</dbReference>
<keyword evidence="6 12" id="KW-1133">Transmembrane helix</keyword>
<evidence type="ECO:0000256" key="4">
    <source>
        <dbReference type="ARBA" id="ARBA00022692"/>
    </source>
</evidence>
<dbReference type="Pfam" id="PF02355">
    <property type="entry name" value="SecD_SecF_C"/>
    <property type="match status" value="1"/>
</dbReference>
<dbReference type="NCBIfam" id="TIGR00966">
    <property type="entry name" value="transloc_SecF"/>
    <property type="match status" value="1"/>
</dbReference>
<evidence type="ECO:0000256" key="11">
    <source>
        <dbReference type="ARBA" id="ARBA00061053"/>
    </source>
</evidence>
<evidence type="ECO:0000256" key="3">
    <source>
        <dbReference type="ARBA" id="ARBA00022475"/>
    </source>
</evidence>
<dbReference type="NCBIfam" id="TIGR00916">
    <property type="entry name" value="2A0604s01"/>
    <property type="match status" value="1"/>
</dbReference>
<evidence type="ECO:0000256" key="9">
    <source>
        <dbReference type="ARBA" id="ARBA00059018"/>
    </source>
</evidence>
<sequence length="290" mass="32444">MFDYIGKRKKWFFFSGLLLSLAVAALIYNGLVRGSLMNFGLDFTGGTMINLRFPEKVQVVVVREILGRHGLEQSVIQKSGERDIYIRTNELVPDLRVKIIDELKEKYGEVELLEADTIGPVVGKELRTQAWWALLVASLGIILYVSLRFEFKYAVAALIALYHDALITTGIVALLWRNIETPFVAAILTIMGYSINDTIVIFDRIRENIKKYAGKKKKFAEIVNISISETMARSINTVLTTIVVVLAILCFGGETLRDFALVLLIGFSVGAYSSIFIASPIVAVWEAKQK</sequence>
<feature type="transmembrane region" description="Helical" evidence="12">
    <location>
        <begin position="154"/>
        <end position="176"/>
    </location>
</feature>
<dbReference type="EMBL" id="PEYM01000036">
    <property type="protein sequence ID" value="PIS31131.1"/>
    <property type="molecule type" value="Genomic_DNA"/>
</dbReference>
<dbReference type="GO" id="GO:0065002">
    <property type="term" value="P:intracellular protein transmembrane transport"/>
    <property type="evidence" value="ECO:0007669"/>
    <property type="project" value="UniProtKB-UniRule"/>
</dbReference>
<feature type="transmembrane region" description="Helical" evidence="12">
    <location>
        <begin position="235"/>
        <end position="253"/>
    </location>
</feature>
<dbReference type="InterPro" id="IPR022645">
    <property type="entry name" value="SecD/SecF_bac"/>
</dbReference>
<evidence type="ECO:0000256" key="10">
    <source>
        <dbReference type="ARBA" id="ARBA00060856"/>
    </source>
</evidence>
<feature type="transmembrane region" description="Helical" evidence="12">
    <location>
        <begin position="130"/>
        <end position="147"/>
    </location>
</feature>
<evidence type="ECO:0000313" key="15">
    <source>
        <dbReference type="Proteomes" id="UP000231343"/>
    </source>
</evidence>
<dbReference type="InterPro" id="IPR055344">
    <property type="entry name" value="SecD_SecF_C_bact"/>
</dbReference>
<feature type="transmembrane region" description="Helical" evidence="12">
    <location>
        <begin position="12"/>
        <end position="31"/>
    </location>
</feature>
<evidence type="ECO:0000256" key="2">
    <source>
        <dbReference type="ARBA" id="ARBA00022448"/>
    </source>
</evidence>
<keyword evidence="3 12" id="KW-1003">Cell membrane</keyword>
<protein>
    <recommendedName>
        <fullName evidence="12">Protein-export membrane protein SecF</fullName>
    </recommendedName>
</protein>
<evidence type="ECO:0000256" key="5">
    <source>
        <dbReference type="ARBA" id="ARBA00022927"/>
    </source>
</evidence>
<dbReference type="PANTHER" id="PTHR30081:SF8">
    <property type="entry name" value="PROTEIN TRANSLOCASE SUBUNIT SECF"/>
    <property type="match status" value="1"/>
</dbReference>
<feature type="transmembrane region" description="Helical" evidence="12">
    <location>
        <begin position="259"/>
        <end position="285"/>
    </location>
</feature>
<dbReference type="GO" id="GO:0005886">
    <property type="term" value="C:plasma membrane"/>
    <property type="evidence" value="ECO:0007669"/>
    <property type="project" value="UniProtKB-SubCell"/>
</dbReference>
<accession>A0A2H0Y0W0</accession>